<evidence type="ECO:0000313" key="6">
    <source>
        <dbReference type="EMBL" id="MFC3000743.1"/>
    </source>
</evidence>
<dbReference type="EMBL" id="JBHRSB010000003">
    <property type="protein sequence ID" value="MFC3000743.1"/>
    <property type="molecule type" value="Genomic_DNA"/>
</dbReference>
<proteinExistence type="inferred from homology"/>
<dbReference type="InterPro" id="IPR000847">
    <property type="entry name" value="LysR_HTH_N"/>
</dbReference>
<evidence type="ECO:0000256" key="3">
    <source>
        <dbReference type="ARBA" id="ARBA00023125"/>
    </source>
</evidence>
<keyword evidence="3" id="KW-0238">DNA-binding</keyword>
<keyword evidence="4" id="KW-0804">Transcription</keyword>
<dbReference type="SUPFAM" id="SSF53850">
    <property type="entry name" value="Periplasmic binding protein-like II"/>
    <property type="match status" value="1"/>
</dbReference>
<dbReference type="InterPro" id="IPR036390">
    <property type="entry name" value="WH_DNA-bd_sf"/>
</dbReference>
<evidence type="ECO:0000313" key="7">
    <source>
        <dbReference type="Proteomes" id="UP001595420"/>
    </source>
</evidence>
<dbReference type="CDD" id="cd08411">
    <property type="entry name" value="PBP2_OxyR"/>
    <property type="match status" value="1"/>
</dbReference>
<dbReference type="InterPro" id="IPR036388">
    <property type="entry name" value="WH-like_DNA-bd_sf"/>
</dbReference>
<dbReference type="Gene3D" id="1.10.10.10">
    <property type="entry name" value="Winged helix-like DNA-binding domain superfamily/Winged helix DNA-binding domain"/>
    <property type="match status" value="1"/>
</dbReference>
<dbReference type="Pfam" id="PF00126">
    <property type="entry name" value="HTH_1"/>
    <property type="match status" value="1"/>
</dbReference>
<dbReference type="PROSITE" id="PS50931">
    <property type="entry name" value="HTH_LYSR"/>
    <property type="match status" value="1"/>
</dbReference>
<dbReference type="InterPro" id="IPR005119">
    <property type="entry name" value="LysR_subst-bd"/>
</dbReference>
<evidence type="ECO:0000256" key="2">
    <source>
        <dbReference type="ARBA" id="ARBA00023015"/>
    </source>
</evidence>
<evidence type="ECO:0000259" key="5">
    <source>
        <dbReference type="PROSITE" id="PS50931"/>
    </source>
</evidence>
<dbReference type="PANTHER" id="PTHR30346:SF10">
    <property type="entry name" value="TRANSCRIPTIONAL REGULATOR OF OXIDATIVE STRESS OXYR"/>
    <property type="match status" value="1"/>
</dbReference>
<protein>
    <submittedName>
        <fullName evidence="6">Hydrogen peroxide-inducible genes activator</fullName>
    </submittedName>
</protein>
<dbReference type="Proteomes" id="UP001595420">
    <property type="component" value="Unassembled WGS sequence"/>
</dbReference>
<gene>
    <name evidence="6" type="ORF">ACFOD3_12620</name>
</gene>
<accession>A0ABV7BTX9</accession>
<dbReference type="Pfam" id="PF03466">
    <property type="entry name" value="LysR_substrate"/>
    <property type="match status" value="1"/>
</dbReference>
<organism evidence="6 7">
    <name type="scientific">Falsiroseomonas tokyonensis</name>
    <dbReference type="NCBI Taxonomy" id="430521"/>
    <lineage>
        <taxon>Bacteria</taxon>
        <taxon>Pseudomonadati</taxon>
        <taxon>Pseudomonadota</taxon>
        <taxon>Alphaproteobacteria</taxon>
        <taxon>Acetobacterales</taxon>
        <taxon>Roseomonadaceae</taxon>
        <taxon>Falsiroseomonas</taxon>
    </lineage>
</organism>
<comment type="similarity">
    <text evidence="1">Belongs to the LysR transcriptional regulatory family.</text>
</comment>
<evidence type="ECO:0000256" key="4">
    <source>
        <dbReference type="ARBA" id="ARBA00023163"/>
    </source>
</evidence>
<feature type="domain" description="HTH lysR-type" evidence="5">
    <location>
        <begin position="4"/>
        <end position="63"/>
    </location>
</feature>
<dbReference type="RefSeq" id="WP_246602723.1">
    <property type="nucleotide sequence ID" value="NZ_JAFNJS010000003.1"/>
</dbReference>
<dbReference type="SUPFAM" id="SSF46785">
    <property type="entry name" value="Winged helix' DNA-binding domain"/>
    <property type="match status" value="1"/>
</dbReference>
<evidence type="ECO:0000256" key="1">
    <source>
        <dbReference type="ARBA" id="ARBA00009437"/>
    </source>
</evidence>
<comment type="caution">
    <text evidence="6">The sequence shown here is derived from an EMBL/GenBank/DDBJ whole genome shotgun (WGS) entry which is preliminary data.</text>
</comment>
<keyword evidence="2" id="KW-0805">Transcription regulation</keyword>
<reference evidence="7" key="1">
    <citation type="journal article" date="2019" name="Int. J. Syst. Evol. Microbiol.">
        <title>The Global Catalogue of Microorganisms (GCM) 10K type strain sequencing project: providing services to taxonomists for standard genome sequencing and annotation.</title>
        <authorList>
            <consortium name="The Broad Institute Genomics Platform"/>
            <consortium name="The Broad Institute Genome Sequencing Center for Infectious Disease"/>
            <person name="Wu L."/>
            <person name="Ma J."/>
        </authorList>
    </citation>
    <scope>NUCLEOTIDE SEQUENCE [LARGE SCALE GENOMIC DNA]</scope>
    <source>
        <strain evidence="7">CGMCC 1.16855</strain>
    </source>
</reference>
<dbReference type="PANTHER" id="PTHR30346">
    <property type="entry name" value="TRANSCRIPTIONAL DUAL REGULATOR HCAR-RELATED"/>
    <property type="match status" value="1"/>
</dbReference>
<dbReference type="Gene3D" id="3.40.190.10">
    <property type="entry name" value="Periplasmic binding protein-like II"/>
    <property type="match status" value="2"/>
</dbReference>
<name>A0ABV7BTX9_9PROT</name>
<sequence>MLLPSPQQLRYLVALADHGHFGRAAAACAVTQSTLSAGLIALERQLAAGLLERGTAVKRPVFTPLGLELVARARTALAALEAVAETAAAARDPLSGPLRLGVIPTIGPFLLPRLMPALRQAYPRLRLWLREDLTDRLVAGLENGRLDLLLLALPAAGTMETLPLAQDPFHVALPRDHHLASRDSVPISALAGERLMLLEDGHCLRAHAEAACGLPRGIASNSDEGFAATSLHTLVQMVAGNLGITLLPQLALTGGILGDSPVITRPLEGSNSPGRILALAWRPRSPRAAEFAGLAPAVAAALNEGVGHG</sequence>
<keyword evidence="7" id="KW-1185">Reference proteome</keyword>